<dbReference type="InterPro" id="IPR051089">
    <property type="entry name" value="prtT"/>
</dbReference>
<feature type="region of interest" description="Disordered" evidence="7">
    <location>
        <begin position="962"/>
        <end position="996"/>
    </location>
</feature>
<dbReference type="AlphaFoldDB" id="A0A0J9XBD8"/>
<gene>
    <name evidence="9" type="ORF">BN980_GECA08s00329g</name>
</gene>
<dbReference type="PROSITE" id="PS50048">
    <property type="entry name" value="ZN2_CY6_FUNGAL_2"/>
    <property type="match status" value="1"/>
</dbReference>
<keyword evidence="3" id="KW-0805">Transcription regulation</keyword>
<feature type="compositionally biased region" description="Low complexity" evidence="7">
    <location>
        <begin position="730"/>
        <end position="747"/>
    </location>
</feature>
<evidence type="ECO:0000256" key="3">
    <source>
        <dbReference type="ARBA" id="ARBA00023015"/>
    </source>
</evidence>
<feature type="region of interest" description="Disordered" evidence="7">
    <location>
        <begin position="176"/>
        <end position="221"/>
    </location>
</feature>
<evidence type="ECO:0000256" key="6">
    <source>
        <dbReference type="ARBA" id="ARBA00023242"/>
    </source>
</evidence>
<name>A0A0J9XBD8_GEOCN</name>
<keyword evidence="2" id="KW-0479">Metal-binding</keyword>
<evidence type="ECO:0000256" key="2">
    <source>
        <dbReference type="ARBA" id="ARBA00022723"/>
    </source>
</evidence>
<dbReference type="GO" id="GO:0005634">
    <property type="term" value="C:nucleus"/>
    <property type="evidence" value="ECO:0007669"/>
    <property type="project" value="UniProtKB-SubCell"/>
</dbReference>
<dbReference type="InterPro" id="IPR007219">
    <property type="entry name" value="XnlR_reg_dom"/>
</dbReference>
<dbReference type="Proteomes" id="UP000242525">
    <property type="component" value="Unassembled WGS sequence"/>
</dbReference>
<evidence type="ECO:0000256" key="5">
    <source>
        <dbReference type="ARBA" id="ARBA00023163"/>
    </source>
</evidence>
<keyword evidence="10" id="KW-1185">Reference proteome</keyword>
<dbReference type="EMBL" id="CCBN010000008">
    <property type="protein sequence ID" value="CDO54512.1"/>
    <property type="molecule type" value="Genomic_DNA"/>
</dbReference>
<dbReference type="PANTHER" id="PTHR31845">
    <property type="entry name" value="FINGER DOMAIN PROTEIN, PUTATIVE-RELATED"/>
    <property type="match status" value="1"/>
</dbReference>
<feature type="compositionally biased region" description="Low complexity" evidence="7">
    <location>
        <begin position="864"/>
        <end position="889"/>
    </location>
</feature>
<dbReference type="PANTHER" id="PTHR31845:SF10">
    <property type="entry name" value="ZN(II)2CYS6 TRANSCRIPTION FACTOR (EUROFUNG)"/>
    <property type="match status" value="1"/>
</dbReference>
<evidence type="ECO:0000256" key="7">
    <source>
        <dbReference type="SAM" id="MobiDB-lite"/>
    </source>
</evidence>
<protein>
    <submittedName>
        <fullName evidence="9">Similar to Saccharomyces cerevisiae YML076C WAR1 Homodimeric Zn2Cys6 zinc finger transcription factor</fullName>
    </submittedName>
</protein>
<feature type="region of interest" description="Disordered" evidence="7">
    <location>
        <begin position="65"/>
        <end position="99"/>
    </location>
</feature>
<dbReference type="SUPFAM" id="SSF57701">
    <property type="entry name" value="Zn2/Cys6 DNA-binding domain"/>
    <property type="match status" value="1"/>
</dbReference>
<dbReference type="PROSITE" id="PS00463">
    <property type="entry name" value="ZN2_CY6_FUNGAL_1"/>
    <property type="match status" value="1"/>
</dbReference>
<evidence type="ECO:0000256" key="1">
    <source>
        <dbReference type="ARBA" id="ARBA00004123"/>
    </source>
</evidence>
<comment type="subcellular location">
    <subcellularLocation>
        <location evidence="1">Nucleus</location>
    </subcellularLocation>
</comment>
<feature type="compositionally biased region" description="Low complexity" evidence="7">
    <location>
        <begin position="919"/>
        <end position="933"/>
    </location>
</feature>
<evidence type="ECO:0000313" key="10">
    <source>
        <dbReference type="Proteomes" id="UP000242525"/>
    </source>
</evidence>
<keyword evidence="4" id="KW-0238">DNA-binding</keyword>
<dbReference type="CDD" id="cd00067">
    <property type="entry name" value="GAL4"/>
    <property type="match status" value="1"/>
</dbReference>
<evidence type="ECO:0000256" key="4">
    <source>
        <dbReference type="ARBA" id="ARBA00023125"/>
    </source>
</evidence>
<dbReference type="GO" id="GO:0008270">
    <property type="term" value="F:zinc ion binding"/>
    <property type="evidence" value="ECO:0007669"/>
    <property type="project" value="InterPro"/>
</dbReference>
<dbReference type="GO" id="GO:0006351">
    <property type="term" value="P:DNA-templated transcription"/>
    <property type="evidence" value="ECO:0007669"/>
    <property type="project" value="InterPro"/>
</dbReference>
<proteinExistence type="predicted"/>
<feature type="region of interest" description="Disordered" evidence="7">
    <location>
        <begin position="729"/>
        <end position="764"/>
    </location>
</feature>
<dbReference type="InterPro" id="IPR001138">
    <property type="entry name" value="Zn2Cys6_DnaBD"/>
</dbReference>
<comment type="caution">
    <text evidence="9">The sequence shown here is derived from an EMBL/GenBank/DDBJ whole genome shotgun (WGS) entry which is preliminary data.</text>
</comment>
<dbReference type="STRING" id="1173061.A0A0J9XBD8"/>
<feature type="domain" description="Zn(2)-C6 fungal-type" evidence="8">
    <location>
        <begin position="108"/>
        <end position="143"/>
    </location>
</feature>
<dbReference type="GO" id="GO:0000981">
    <property type="term" value="F:DNA-binding transcription factor activity, RNA polymerase II-specific"/>
    <property type="evidence" value="ECO:0007669"/>
    <property type="project" value="InterPro"/>
</dbReference>
<evidence type="ECO:0000313" key="9">
    <source>
        <dbReference type="EMBL" id="CDO54512.1"/>
    </source>
</evidence>
<dbReference type="CDD" id="cd12148">
    <property type="entry name" value="fungal_TF_MHR"/>
    <property type="match status" value="1"/>
</dbReference>
<organism evidence="9 10">
    <name type="scientific">Geotrichum candidum</name>
    <name type="common">Oospora lactis</name>
    <name type="synonym">Dipodascus geotrichum</name>
    <dbReference type="NCBI Taxonomy" id="1173061"/>
    <lineage>
        <taxon>Eukaryota</taxon>
        <taxon>Fungi</taxon>
        <taxon>Dikarya</taxon>
        <taxon>Ascomycota</taxon>
        <taxon>Saccharomycotina</taxon>
        <taxon>Dipodascomycetes</taxon>
        <taxon>Dipodascales</taxon>
        <taxon>Dipodascaceae</taxon>
        <taxon>Geotrichum</taxon>
    </lineage>
</organism>
<feature type="compositionally biased region" description="Polar residues" evidence="7">
    <location>
        <begin position="934"/>
        <end position="947"/>
    </location>
</feature>
<dbReference type="InterPro" id="IPR036864">
    <property type="entry name" value="Zn2-C6_fun-type_DNA-bd_sf"/>
</dbReference>
<evidence type="ECO:0000259" key="8">
    <source>
        <dbReference type="PROSITE" id="PS50048"/>
    </source>
</evidence>
<dbReference type="SMART" id="SM00066">
    <property type="entry name" value="GAL4"/>
    <property type="match status" value="1"/>
</dbReference>
<reference evidence="9" key="1">
    <citation type="submission" date="2014-03" db="EMBL/GenBank/DDBJ databases">
        <authorList>
            <person name="Casaregola S."/>
        </authorList>
    </citation>
    <scope>NUCLEOTIDE SEQUENCE [LARGE SCALE GENOMIC DNA]</scope>
    <source>
        <strain evidence="9">CLIB 918</strain>
    </source>
</reference>
<dbReference type="Gene3D" id="4.10.240.10">
    <property type="entry name" value="Zn(2)-C6 fungal-type DNA-binding domain"/>
    <property type="match status" value="1"/>
</dbReference>
<accession>A0A0J9XBD8</accession>
<keyword evidence="5" id="KW-0804">Transcription</keyword>
<feature type="compositionally biased region" description="Polar residues" evidence="7">
    <location>
        <begin position="962"/>
        <end position="983"/>
    </location>
</feature>
<dbReference type="Pfam" id="PF04082">
    <property type="entry name" value="Fungal_trans"/>
    <property type="match status" value="1"/>
</dbReference>
<dbReference type="GO" id="GO:0000976">
    <property type="term" value="F:transcription cis-regulatory region binding"/>
    <property type="evidence" value="ECO:0007669"/>
    <property type="project" value="TreeGrafter"/>
</dbReference>
<sequence length="1022" mass="113243">MKAHVSYLRRPLFTLERRLEGLFLSFNYGLWSFFFPRPLLQPPKITANSQPVPVVNSTAGTNTIGGTSGAGITKPALGRASTPSSSLSSSTPGASSAAARADGRRAKACEHCRSLKVRCIPTDSLFPDKPCVRCVKGKHECVFHVGPRKRNKKNDNRIAVLEKKLEVLTAALQQKEQERKKLDSGSIADTSIPLSRAPISLDPPDPSSSNAGSSLPKPKNLHFLGPQNGLVYKNIGNVREKMRKLWKIMSANSAARLANVRKHVRIKSVSYECDAISLGLITLERAEERFELYKRVFNTKHSMVELHDNTTVEEMRRNHPMLFLTILSLCSIIIKDKDRLEESLTLHNLCIDAIIYETMILGNKTLELLKCLLLINLWFNTPEIHQHQKTHLITHLCTTMAIEMGLGGVNIEPQGNGIRYDRMMRPFLLLNPQTYECRRLWLSVYISSINLSMIMRRPIYLVWSKYTEECCSFLEKHGGVDDRKVASVARINHLHEEITHALQSDDGIHPPDINDPKTRCLIRYFEHKLNEIAGKTDFDILISETALHVVQIYLHESVMYAPLSKKYGRVPFSDYSLSIGKMDITIHTAQAIGWCYSSATKCLEMIASLPVERVSLLPIFCFTRVCVCASTLLKLRTLYLTTPSFSQICKVSSVSLEPINIIIKKFEEVIENYPAAHFAPNFCFVLHVLICHFDRQLYTFFNDPEQQDDTKSAVFGALSPRSDEIDIEEPQVQQASRAQSQSQPNPQQHHRQPSEQHLHQPPFQQDQQPELVITDTPQLMNFSESTKLFRQQNMNTNNINNNNYLNSTATFPTSSSGMNSLNPNSILGNGSAGPESIMRQPGSPLDILSSVATGWPHSGPDYGSSANSSTKSSNTSLAGLNGAAASGSTPQPHFYRSHLSVPEMRKQDPGEFGPPGPSPTTTATAAANTMGTGSYNDNTNPHINNSANSAPISALGVAPTSIQPATPAMNENGNGISATSTPATAPGDPGSENSDLPSWFMTDDFWKDLVPGIEAFSGYELY</sequence>
<feature type="compositionally biased region" description="Low complexity" evidence="7">
    <location>
        <begin position="77"/>
        <end position="99"/>
    </location>
</feature>
<keyword evidence="6" id="KW-0539">Nucleus</keyword>
<feature type="region of interest" description="Disordered" evidence="7">
    <location>
        <begin position="829"/>
        <end position="947"/>
    </location>
</feature>
<dbReference type="OrthoDB" id="4454541at2759"/>